<dbReference type="GO" id="GO:0048544">
    <property type="term" value="P:recognition of pollen"/>
    <property type="evidence" value="ECO:0007669"/>
    <property type="project" value="InterPro"/>
</dbReference>
<dbReference type="PROSITE" id="PS50948">
    <property type="entry name" value="PAN"/>
    <property type="match status" value="1"/>
</dbReference>
<evidence type="ECO:0000256" key="1">
    <source>
        <dbReference type="ARBA" id="ARBA00022729"/>
    </source>
</evidence>
<dbReference type="InterPro" id="IPR003609">
    <property type="entry name" value="Pan_app"/>
</dbReference>
<proteinExistence type="predicted"/>
<evidence type="ECO:0000256" key="2">
    <source>
        <dbReference type="ARBA" id="ARBA00023157"/>
    </source>
</evidence>
<feature type="domain" description="Apple" evidence="3">
    <location>
        <begin position="157"/>
        <end position="237"/>
    </location>
</feature>
<evidence type="ECO:0000313" key="4">
    <source>
        <dbReference type="EMBL" id="SPD11332.1"/>
    </source>
</evidence>
<dbReference type="InterPro" id="IPR000858">
    <property type="entry name" value="S_locus_glycoprot_dom"/>
</dbReference>
<gene>
    <name evidence="4" type="ORF">FSB_LOCUS39214</name>
</gene>
<name>A0A2N9HGR5_FAGSY</name>
<organism evidence="4">
    <name type="scientific">Fagus sylvatica</name>
    <name type="common">Beechnut</name>
    <dbReference type="NCBI Taxonomy" id="28930"/>
    <lineage>
        <taxon>Eukaryota</taxon>
        <taxon>Viridiplantae</taxon>
        <taxon>Streptophyta</taxon>
        <taxon>Embryophyta</taxon>
        <taxon>Tracheophyta</taxon>
        <taxon>Spermatophyta</taxon>
        <taxon>Magnoliopsida</taxon>
        <taxon>eudicotyledons</taxon>
        <taxon>Gunneridae</taxon>
        <taxon>Pentapetalae</taxon>
        <taxon>rosids</taxon>
        <taxon>fabids</taxon>
        <taxon>Fagales</taxon>
        <taxon>Fagaceae</taxon>
        <taxon>Fagus</taxon>
    </lineage>
</organism>
<dbReference type="AlphaFoldDB" id="A0A2N9HGR5"/>
<keyword evidence="1" id="KW-0732">Signal</keyword>
<dbReference type="PANTHER" id="PTHR32444">
    <property type="entry name" value="BULB-TYPE LECTIN DOMAIN-CONTAINING PROTEIN"/>
    <property type="match status" value="1"/>
</dbReference>
<dbReference type="PANTHER" id="PTHR32444:SF63">
    <property type="entry name" value="G-TYPE LECTIN S-RECEPTOR-LIKE SERINE_THREONINE-PROTEIN KINASE RKS1"/>
    <property type="match status" value="1"/>
</dbReference>
<dbReference type="Pfam" id="PF08276">
    <property type="entry name" value="PAN_2"/>
    <property type="match status" value="1"/>
</dbReference>
<dbReference type="EMBL" id="OIVN01003447">
    <property type="protein sequence ID" value="SPD11332.1"/>
    <property type="molecule type" value="Genomic_DNA"/>
</dbReference>
<dbReference type="Pfam" id="PF00954">
    <property type="entry name" value="S_locus_glycop"/>
    <property type="match status" value="1"/>
</dbReference>
<protein>
    <recommendedName>
        <fullName evidence="3">Apple domain-containing protein</fullName>
    </recommendedName>
</protein>
<sequence length="265" mass="29829">MLPGMKLGLDRTTGLKRILKSWKSKDDPGTGNCWYMLNTNVSSPELFLYKDKGNVKWWRSGHWNGFGWSGIPTLSGPNSLYNFSPVNNQTETTISYVLLPEGSIFQRFVVNESGSIESIMADLRRWTPLGSAPLDQCDNYGKCGAYGKCVNVTEFECTCHKANGLREMRQIDSNMSLKECQQRCLENCNCTAYGGVDVKEEAGCMRWYGDLMDTRVLKEGQNLYVRVDAVELVTKECNKCALMLAQLGPKLKQTTGWIEETPIEL</sequence>
<evidence type="ECO:0000259" key="3">
    <source>
        <dbReference type="PROSITE" id="PS50948"/>
    </source>
</evidence>
<reference evidence="4" key="1">
    <citation type="submission" date="2018-02" db="EMBL/GenBank/DDBJ databases">
        <authorList>
            <person name="Cohen D.B."/>
            <person name="Kent A.D."/>
        </authorList>
    </citation>
    <scope>NUCLEOTIDE SEQUENCE</scope>
</reference>
<accession>A0A2N9HGR5</accession>
<dbReference type="CDD" id="cd01098">
    <property type="entry name" value="PAN_AP_plant"/>
    <property type="match status" value="1"/>
</dbReference>
<keyword evidence="2" id="KW-1015">Disulfide bond</keyword>